<comment type="caution">
    <text evidence="1">The sequence shown here is derived from an EMBL/GenBank/DDBJ whole genome shotgun (WGS) entry which is preliminary data.</text>
</comment>
<name>A0AAV1RHH6_9ROSI</name>
<proteinExistence type="predicted"/>
<dbReference type="AlphaFoldDB" id="A0AAV1RHH6"/>
<gene>
    <name evidence="1" type="ORF">DCAF_LOCUS11202</name>
</gene>
<dbReference type="Proteomes" id="UP001314170">
    <property type="component" value="Unassembled WGS sequence"/>
</dbReference>
<dbReference type="EMBL" id="CAWUPB010000994">
    <property type="protein sequence ID" value="CAK7336195.1"/>
    <property type="molecule type" value="Genomic_DNA"/>
</dbReference>
<organism evidence="1 2">
    <name type="scientific">Dovyalis caffra</name>
    <dbReference type="NCBI Taxonomy" id="77055"/>
    <lineage>
        <taxon>Eukaryota</taxon>
        <taxon>Viridiplantae</taxon>
        <taxon>Streptophyta</taxon>
        <taxon>Embryophyta</taxon>
        <taxon>Tracheophyta</taxon>
        <taxon>Spermatophyta</taxon>
        <taxon>Magnoliopsida</taxon>
        <taxon>eudicotyledons</taxon>
        <taxon>Gunneridae</taxon>
        <taxon>Pentapetalae</taxon>
        <taxon>rosids</taxon>
        <taxon>fabids</taxon>
        <taxon>Malpighiales</taxon>
        <taxon>Salicaceae</taxon>
        <taxon>Flacourtieae</taxon>
        <taxon>Dovyalis</taxon>
    </lineage>
</organism>
<evidence type="ECO:0000313" key="1">
    <source>
        <dbReference type="EMBL" id="CAK7336195.1"/>
    </source>
</evidence>
<reference evidence="1 2" key="1">
    <citation type="submission" date="2024-01" db="EMBL/GenBank/DDBJ databases">
        <authorList>
            <person name="Waweru B."/>
        </authorList>
    </citation>
    <scope>NUCLEOTIDE SEQUENCE [LARGE SCALE GENOMIC DNA]</scope>
</reference>
<evidence type="ECO:0000313" key="2">
    <source>
        <dbReference type="Proteomes" id="UP001314170"/>
    </source>
</evidence>
<sequence>MGVAGSTHLTVIRCSAPFALEECIKGTRREIKMTTRTRRTLYGRGSSESISRAPERRQVDICDSIWLEKEVQVCVVDALQHAAGKINALIEGNMQLFWDL</sequence>
<keyword evidence="2" id="KW-1185">Reference proteome</keyword>
<accession>A0AAV1RHH6</accession>
<protein>
    <submittedName>
        <fullName evidence="1">Uncharacterized protein</fullName>
    </submittedName>
</protein>